<dbReference type="AlphaFoldDB" id="A0A423EYD4"/>
<name>A0A423EYD4_9PSED</name>
<organism evidence="1 2">
    <name type="scientific">Pseudomonas poae</name>
    <dbReference type="NCBI Taxonomy" id="200451"/>
    <lineage>
        <taxon>Bacteria</taxon>
        <taxon>Pseudomonadati</taxon>
        <taxon>Pseudomonadota</taxon>
        <taxon>Gammaproteobacteria</taxon>
        <taxon>Pseudomonadales</taxon>
        <taxon>Pseudomonadaceae</taxon>
        <taxon>Pseudomonas</taxon>
    </lineage>
</organism>
<sequence length="221" mass="24455">MHDLRPSVAEITTIVVDATVINKSTGEILGEYTKNEYVPTTDVYEIPQPTASSIQTRFQIDPAAYVVVGDFAPSALPVDVVDLDAVRAKRGPKPKVFLNVLAPFIQVAHAEEMQWLDDFVYGACYTSGETSNGTLNVSPSDVRRVCMLPVISTETVRSVIRTRSFEPVSERQARRIAKAAKFAVGGIHLYLSRNVKVMERLKYEVDFIDAYYGSDADEMSA</sequence>
<dbReference type="RefSeq" id="WP_123716839.1">
    <property type="nucleotide sequence ID" value="NZ_MOAY01000050.1"/>
</dbReference>
<evidence type="ECO:0000313" key="1">
    <source>
        <dbReference type="EMBL" id="ROM46083.1"/>
    </source>
</evidence>
<reference evidence="1 2" key="1">
    <citation type="submission" date="2016-10" db="EMBL/GenBank/DDBJ databases">
        <title>Comparative genome analysis of multiple Pseudomonas spp. focuses on biocontrol and plant growth promoting traits.</title>
        <authorList>
            <person name="Tao X.-Y."/>
            <person name="Taylor C.G."/>
        </authorList>
    </citation>
    <scope>NUCLEOTIDE SEQUENCE [LARGE SCALE GENOMIC DNA]</scope>
    <source>
        <strain evidence="1 2">29G9</strain>
    </source>
</reference>
<protein>
    <submittedName>
        <fullName evidence="1">Uncharacterized protein</fullName>
    </submittedName>
</protein>
<proteinExistence type="predicted"/>
<dbReference type="Proteomes" id="UP000284656">
    <property type="component" value="Unassembled WGS sequence"/>
</dbReference>
<gene>
    <name evidence="1" type="ORF">BK648_15655</name>
</gene>
<comment type="caution">
    <text evidence="1">The sequence shown here is derived from an EMBL/GenBank/DDBJ whole genome shotgun (WGS) entry which is preliminary data.</text>
</comment>
<dbReference type="EMBL" id="MOAY01000050">
    <property type="protein sequence ID" value="ROM46083.1"/>
    <property type="molecule type" value="Genomic_DNA"/>
</dbReference>
<evidence type="ECO:0000313" key="2">
    <source>
        <dbReference type="Proteomes" id="UP000284656"/>
    </source>
</evidence>
<accession>A0A423EYD4</accession>